<dbReference type="PANTHER" id="PTHR43245">
    <property type="entry name" value="BIFUNCTIONAL POLYMYXIN RESISTANCE PROTEIN ARNA"/>
    <property type="match status" value="1"/>
</dbReference>
<sequence>MSKKILILGVNGFIGSALTETILQRTDWQVFGMDMGDDKLKESLGHPRFHFVEGDITINKEWIAYHVKKCDVVLPLVAIATPSLYVTDPLRVFELDFEANLHIVRQCVTYKKRVIFPSTSEVYGMCQDDEFNEETSTLVLGPIHKQRWIYSCSKQLLDRVIFAYGVHEGLDYTLFRPFNWLGPKLDNIFSTKEGSSRVVTQFIADILHRQEIKLVDGGEQRRSFTDIDDGIDALMRIIENPEGKATGQIFNLGNPANDVSIKELAELLVRLVGTYPGYQKVADKVKINAVDSKHHYGVHYQDISRRVPSILRAQTALNWQPKIDLKTALKKTLDYHLANAGEKLDEE</sequence>
<accession>A0A4Q7DI51</accession>
<dbReference type="RefSeq" id="WP_130154101.1">
    <property type="nucleotide sequence ID" value="NZ_SCFB01000006.1"/>
</dbReference>
<dbReference type="PANTHER" id="PTHR43245:SF13">
    <property type="entry name" value="UDP-D-APIOSE_UDP-D-XYLOSE SYNTHASE 2"/>
    <property type="match status" value="1"/>
</dbReference>
<dbReference type="Gene3D" id="3.40.50.720">
    <property type="entry name" value="NAD(P)-binding Rossmann-like Domain"/>
    <property type="match status" value="1"/>
</dbReference>
<evidence type="ECO:0000259" key="1">
    <source>
        <dbReference type="Pfam" id="PF01370"/>
    </source>
</evidence>
<name>A0A4Q7DI51_9PROT</name>
<keyword evidence="3" id="KW-1185">Reference proteome</keyword>
<protein>
    <submittedName>
        <fullName evidence="2">Bifunctional UDP-4-keto-pentose/UDP-xylose synthase</fullName>
    </submittedName>
</protein>
<gene>
    <name evidence="2" type="ORF">EQU50_05290</name>
</gene>
<dbReference type="Pfam" id="PF01370">
    <property type="entry name" value="Epimerase"/>
    <property type="match status" value="1"/>
</dbReference>
<evidence type="ECO:0000313" key="2">
    <source>
        <dbReference type="EMBL" id="RZI45849.1"/>
    </source>
</evidence>
<comment type="caution">
    <text evidence="2">The sequence shown here is derived from an EMBL/GenBank/DDBJ whole genome shotgun (WGS) entry which is preliminary data.</text>
</comment>
<dbReference type="InterPro" id="IPR050177">
    <property type="entry name" value="Lipid_A_modif_metabolic_enz"/>
</dbReference>
<evidence type="ECO:0000313" key="3">
    <source>
        <dbReference type="Proteomes" id="UP000293550"/>
    </source>
</evidence>
<dbReference type="EMBL" id="SCFB01000006">
    <property type="protein sequence ID" value="RZI45849.1"/>
    <property type="molecule type" value="Genomic_DNA"/>
</dbReference>
<dbReference type="InterPro" id="IPR036291">
    <property type="entry name" value="NAD(P)-bd_dom_sf"/>
</dbReference>
<dbReference type="SUPFAM" id="SSF51735">
    <property type="entry name" value="NAD(P)-binding Rossmann-fold domains"/>
    <property type="match status" value="1"/>
</dbReference>
<feature type="domain" description="NAD-dependent epimerase/dehydratase" evidence="1">
    <location>
        <begin position="5"/>
        <end position="253"/>
    </location>
</feature>
<dbReference type="NCBIfam" id="NF008872">
    <property type="entry name" value="PRK11908.1"/>
    <property type="match status" value="1"/>
</dbReference>
<dbReference type="AlphaFoldDB" id="A0A4Q7DI51"/>
<proteinExistence type="predicted"/>
<reference evidence="2 3" key="1">
    <citation type="submission" date="2018-10" db="EMBL/GenBank/DDBJ databases">
        <title>An updated phylogeny of the Alphaproteobacteria reveals that the parasitic Rickettsiales and Holosporales have independent origins.</title>
        <authorList>
            <person name="Munoz-Gomez S.A."/>
            <person name="Hess S."/>
            <person name="Burger G."/>
            <person name="Lang B.F."/>
            <person name="Susko E."/>
            <person name="Slamovits C.H."/>
            <person name="Roger A.J."/>
        </authorList>
    </citation>
    <scope>NUCLEOTIDE SEQUENCE [LARGE SCALE GENOMIC DNA]</scope>
    <source>
        <strain evidence="2">HOLO01</strain>
    </source>
</reference>
<organism evidence="2 3">
    <name type="scientific">Candidatus Finniella inopinata</name>
    <dbReference type="NCBI Taxonomy" id="1696036"/>
    <lineage>
        <taxon>Bacteria</taxon>
        <taxon>Pseudomonadati</taxon>
        <taxon>Pseudomonadota</taxon>
        <taxon>Alphaproteobacteria</taxon>
        <taxon>Holosporales</taxon>
        <taxon>Candidatus Paracaedibacteraceae</taxon>
        <taxon>Candidatus Finniella</taxon>
    </lineage>
</organism>
<dbReference type="OrthoDB" id="9801785at2"/>
<dbReference type="InterPro" id="IPR001509">
    <property type="entry name" value="Epimerase_deHydtase"/>
</dbReference>
<dbReference type="Proteomes" id="UP000293550">
    <property type="component" value="Unassembled WGS sequence"/>
</dbReference>